<dbReference type="InterPro" id="IPR001482">
    <property type="entry name" value="T2SS/T4SS_dom"/>
</dbReference>
<dbReference type="PANTHER" id="PTHR30258">
    <property type="entry name" value="TYPE II SECRETION SYSTEM PROTEIN GSPE-RELATED"/>
    <property type="match status" value="1"/>
</dbReference>
<dbReference type="SUPFAM" id="SSF160246">
    <property type="entry name" value="EspE N-terminal domain-like"/>
    <property type="match status" value="1"/>
</dbReference>
<dbReference type="SUPFAM" id="SSF52540">
    <property type="entry name" value="P-loop containing nucleoside triphosphate hydrolases"/>
    <property type="match status" value="1"/>
</dbReference>
<dbReference type="AlphaFoldDB" id="A0A1H2HWF7"/>
<dbReference type="InterPro" id="IPR027417">
    <property type="entry name" value="P-loop_NTPase"/>
</dbReference>
<name>A0A1H2HWF7_9GAMM</name>
<evidence type="ECO:0000256" key="1">
    <source>
        <dbReference type="ARBA" id="ARBA00006611"/>
    </source>
</evidence>
<dbReference type="FunFam" id="3.30.450.90:FF:000001">
    <property type="entry name" value="Type II secretion system ATPase GspE"/>
    <property type="match status" value="1"/>
</dbReference>
<keyword evidence="6" id="KW-1278">Translocase</keyword>
<dbReference type="NCBIfam" id="TIGR02533">
    <property type="entry name" value="type_II_gspE"/>
    <property type="match status" value="1"/>
</dbReference>
<dbReference type="SMART" id="SM00382">
    <property type="entry name" value="AAA"/>
    <property type="match status" value="1"/>
</dbReference>
<dbReference type="Gene3D" id="1.10.40.70">
    <property type="match status" value="1"/>
</dbReference>
<dbReference type="Gene3D" id="3.40.50.300">
    <property type="entry name" value="P-loop containing nucleotide triphosphate hydrolases"/>
    <property type="match status" value="1"/>
</dbReference>
<dbReference type="FunFam" id="3.40.50.300:FF:000398">
    <property type="entry name" value="Type IV pilus assembly ATPase PilB"/>
    <property type="match status" value="1"/>
</dbReference>
<dbReference type="Pfam" id="PF00437">
    <property type="entry name" value="T2SSE"/>
    <property type="match status" value="1"/>
</dbReference>
<dbReference type="GO" id="GO:0005886">
    <property type="term" value="C:plasma membrane"/>
    <property type="evidence" value="ECO:0007669"/>
    <property type="project" value="UniProtKB-SubCell"/>
</dbReference>
<evidence type="ECO:0000256" key="7">
    <source>
        <dbReference type="ARBA" id="ARBA00034006"/>
    </source>
</evidence>
<accession>A0A1H2HWF7</accession>
<dbReference type="STRING" id="1434072.SAMN05216210_3356"/>
<organism evidence="10 11">
    <name type="scientific">Halopseudomonas salegens</name>
    <dbReference type="NCBI Taxonomy" id="1434072"/>
    <lineage>
        <taxon>Bacteria</taxon>
        <taxon>Pseudomonadati</taxon>
        <taxon>Pseudomonadota</taxon>
        <taxon>Gammaproteobacteria</taxon>
        <taxon>Pseudomonadales</taxon>
        <taxon>Pseudomonadaceae</taxon>
        <taxon>Halopseudomonas</taxon>
    </lineage>
</organism>
<sequence>MQDLGQWLIDAGKISATDLQRAEQVQKLSGGKLNSILTRLGLLAERDLADILAEQHALPRINADDYPELPPEGLEAISPLFLREQQVLPLRSEDGVLSVAMVDPADDFLRQSLGLASGQSISPQVALGSELDAVWERWYGEGAREAEDDETAVLEAGVADEDDVERLRDLASEAPVIRLVNSTFTRALDSRASDIHVEPFDKQLVIRFRIDGVMQEVERPPSHLAPAVISRLKILAKLNIAERRLPQDGRIQLRLQGRLIDLRVSTVPTMHGESVVMRILDKQSMNLNLDAIGLSDQVLNNLKAVLDRPNGIFLVTGPTGSGKTTTLYAALSRLNTVDRKILTVEDPVEYQIPGVNQIQTASKVGLDFANALRSILRQDPDVVMIGEMRDRETAGIAIQAALTGHIVLSTLHTNDAPSAITRLLDMGLEDYLLTSTVNAIMAQRLVRVLCPECRTPQQLDADEIEHMQVAHLLPAGEPTLWQATGCSACAHTGYRGRMGIHEMLMMDDAVRHLVLRRAGSEEIYQVARAAGMRTMFEDGFTKALAGQTSLAEVLRVAQLAR</sequence>
<evidence type="ECO:0000259" key="9">
    <source>
        <dbReference type="PROSITE" id="PS00662"/>
    </source>
</evidence>
<dbReference type="InterPro" id="IPR013369">
    <property type="entry name" value="T2SS_GspE"/>
</dbReference>
<dbReference type="OrthoDB" id="9804785at2"/>
<feature type="domain" description="Bacterial type II secretion system protein E" evidence="9">
    <location>
        <begin position="376"/>
        <end position="390"/>
    </location>
</feature>
<gene>
    <name evidence="10" type="ORF">SAMN05216210_3356</name>
</gene>
<evidence type="ECO:0000256" key="3">
    <source>
        <dbReference type="ARBA" id="ARBA00022741"/>
    </source>
</evidence>
<dbReference type="InterPro" id="IPR003593">
    <property type="entry name" value="AAA+_ATPase"/>
</dbReference>
<keyword evidence="11" id="KW-1185">Reference proteome</keyword>
<evidence type="ECO:0000256" key="2">
    <source>
        <dbReference type="ARBA" id="ARBA00022448"/>
    </source>
</evidence>
<dbReference type="GO" id="GO:0005524">
    <property type="term" value="F:ATP binding"/>
    <property type="evidence" value="ECO:0007669"/>
    <property type="project" value="UniProtKB-UniRule"/>
</dbReference>
<evidence type="ECO:0000256" key="6">
    <source>
        <dbReference type="ARBA" id="ARBA00022967"/>
    </source>
</evidence>
<dbReference type="PANTHER" id="PTHR30258:SF2">
    <property type="entry name" value="COMG OPERON PROTEIN 1"/>
    <property type="match status" value="1"/>
</dbReference>
<dbReference type="InterPro" id="IPR007831">
    <property type="entry name" value="T2SS_GspE_N"/>
</dbReference>
<proteinExistence type="inferred from homology"/>
<comment type="similarity">
    <text evidence="1 8">Belongs to the GSP E family.</text>
</comment>
<dbReference type="RefSeq" id="WP_092389142.1">
    <property type="nucleotide sequence ID" value="NZ_LT629787.1"/>
</dbReference>
<dbReference type="CDD" id="cd01129">
    <property type="entry name" value="PulE-GspE-like"/>
    <property type="match status" value="1"/>
</dbReference>
<dbReference type="GO" id="GO:0008564">
    <property type="term" value="F:protein-exporting ATPase activity"/>
    <property type="evidence" value="ECO:0007669"/>
    <property type="project" value="UniProtKB-EC"/>
</dbReference>
<dbReference type="Pfam" id="PF05157">
    <property type="entry name" value="MshEN"/>
    <property type="match status" value="1"/>
</dbReference>
<dbReference type="PROSITE" id="PS00662">
    <property type="entry name" value="T2SP_E"/>
    <property type="match status" value="1"/>
</dbReference>
<evidence type="ECO:0000256" key="8">
    <source>
        <dbReference type="RuleBase" id="RU366070"/>
    </source>
</evidence>
<evidence type="ECO:0000256" key="4">
    <source>
        <dbReference type="ARBA" id="ARBA00022840"/>
    </source>
</evidence>
<dbReference type="InterPro" id="IPR037257">
    <property type="entry name" value="T2SS_E_N_sf"/>
</dbReference>
<dbReference type="Proteomes" id="UP000243924">
    <property type="component" value="Chromosome I"/>
</dbReference>
<comment type="subcellular location">
    <subcellularLocation>
        <location evidence="8">Cell inner membrane</location>
    </subcellularLocation>
</comment>
<reference evidence="11" key="1">
    <citation type="submission" date="2016-10" db="EMBL/GenBank/DDBJ databases">
        <authorList>
            <person name="Varghese N."/>
            <person name="Submissions S."/>
        </authorList>
    </citation>
    <scope>NUCLEOTIDE SEQUENCE [LARGE SCALE GENOMIC DNA]</scope>
    <source>
        <strain evidence="11">CECT 8338</strain>
    </source>
</reference>
<keyword evidence="5 8" id="KW-0653">Protein transport</keyword>
<dbReference type="GO" id="GO:0015628">
    <property type="term" value="P:protein secretion by the type II secretion system"/>
    <property type="evidence" value="ECO:0007669"/>
    <property type="project" value="UniProtKB-UniRule"/>
</dbReference>
<keyword evidence="2 8" id="KW-0813">Transport</keyword>
<dbReference type="GO" id="GO:0015627">
    <property type="term" value="C:type II protein secretion system complex"/>
    <property type="evidence" value="ECO:0007669"/>
    <property type="project" value="UniProtKB-UniRule"/>
</dbReference>
<keyword evidence="3 8" id="KW-0547">Nucleotide-binding</keyword>
<dbReference type="Gene3D" id="3.30.450.90">
    <property type="match status" value="1"/>
</dbReference>
<keyword evidence="4 8" id="KW-0067">ATP-binding</keyword>
<dbReference type="EMBL" id="LT629787">
    <property type="protein sequence ID" value="SDU36055.1"/>
    <property type="molecule type" value="Genomic_DNA"/>
</dbReference>
<comment type="catalytic activity">
    <reaction evidence="7">
        <text>ATP + H2O + cellular proteinSide 1 = ADP + phosphate + cellular proteinSide 2.</text>
        <dbReference type="EC" id="7.4.2.8"/>
    </reaction>
</comment>
<dbReference type="GO" id="GO:0016887">
    <property type="term" value="F:ATP hydrolysis activity"/>
    <property type="evidence" value="ECO:0007669"/>
    <property type="project" value="TreeGrafter"/>
</dbReference>
<evidence type="ECO:0000313" key="10">
    <source>
        <dbReference type="EMBL" id="SDU36055.1"/>
    </source>
</evidence>
<comment type="function">
    <text evidence="8">ATPase component of the type II secretion system required for the energy-dependent secretion of extracellular factors such as proteases and toxins from the periplasm. Acts as a molecular motor to provide the energy that is required for assembly of the pseudopilus and the extrusion of substrates generated in the cytoplasm.</text>
</comment>
<protein>
    <recommendedName>
        <fullName evidence="8">Type II secretion system protein E</fullName>
        <shortName evidence="8">T2SS protein E</shortName>
    </recommendedName>
    <alternativeName>
        <fullName evidence="8">Type II traffic warden ATPase</fullName>
    </alternativeName>
</protein>
<dbReference type="Gene3D" id="3.30.300.160">
    <property type="entry name" value="Type II secretion system, protein E, N-terminal domain"/>
    <property type="match status" value="1"/>
</dbReference>
<evidence type="ECO:0000313" key="11">
    <source>
        <dbReference type="Proteomes" id="UP000243924"/>
    </source>
</evidence>
<evidence type="ECO:0000256" key="5">
    <source>
        <dbReference type="ARBA" id="ARBA00022927"/>
    </source>
</evidence>